<dbReference type="GO" id="GO:0003676">
    <property type="term" value="F:nucleic acid binding"/>
    <property type="evidence" value="ECO:0007669"/>
    <property type="project" value="InterPro"/>
</dbReference>
<dbReference type="GeneTree" id="ENSGT01030000234522"/>
<feature type="compositionally biased region" description="Polar residues" evidence="2">
    <location>
        <begin position="516"/>
        <end position="534"/>
    </location>
</feature>
<dbReference type="Pfam" id="PF14893">
    <property type="entry name" value="PNMA"/>
    <property type="match status" value="1"/>
</dbReference>
<dbReference type="PROSITE" id="PS50158">
    <property type="entry name" value="ZF_CCHC"/>
    <property type="match status" value="1"/>
</dbReference>
<feature type="compositionally biased region" description="Basic and acidic residues" evidence="2">
    <location>
        <begin position="147"/>
        <end position="156"/>
    </location>
</feature>
<feature type="domain" description="CCHC-type" evidence="3">
    <location>
        <begin position="486"/>
        <end position="501"/>
    </location>
</feature>
<sequence>MDIFETLAIKIPNAVLIDGLPEQPVDEVIDFLEQYGNINRKVTIDASESEFDKMLVIEFTAGSSLVQLSQILPYTFVSDEGDTFRIESLSDIYSSAVGGSKTNAYLADLQKVAKLSGRNYAEVLNEVMSQISQSIAELKPETLLSAKKEESADSKPSKSVIPPSLPDFPPKLSPVSSGVGAQGGFSNDIGDLNPPGVQRYVVEHVVRSGDHSLHASHRLRTFSGKVPRPVHETDYDTWRSAVELALNDPSMSDLQRTRLICDSLLPPASDMVKHLSLDTLPNGYMKQLDSAYGTVQDGEELYAKFLDTFQDSGEKPSAYLQRLQVALQCAAKRGGVSKDDMDKRLLNQFCRGCWDNNLIAELQLKQRKDVPPKFAEFLLLLRTEEDREAAKTLRMKQHLGTVRQKVTAQAQFVNTGEDTNLCSALSALTKQLSQQMTAIQQQLRALMATRSDVNLPSAAIPAPKTEQKKFVKSGKPATSSPKPGFCFRCGEDGHIKPQCENEPNPTLVSMKRKQLNSKQQKFQKRNYSASKHLN</sequence>
<feature type="region of interest" description="Disordered" evidence="2">
    <location>
        <begin position="511"/>
        <end position="534"/>
    </location>
</feature>
<dbReference type="InterPro" id="IPR036875">
    <property type="entry name" value="Znf_CCHC_sf"/>
</dbReference>
<dbReference type="InterPro" id="IPR048270">
    <property type="entry name" value="PNMA_C"/>
</dbReference>
<protein>
    <recommendedName>
        <fullName evidence="3">CCHC-type domain-containing protein</fullName>
    </recommendedName>
</protein>
<dbReference type="Proteomes" id="UP000694548">
    <property type="component" value="Chromosome sgr14"/>
</dbReference>
<reference evidence="4" key="1">
    <citation type="submission" date="2014-08" db="EMBL/GenBank/DDBJ databases">
        <authorList>
            <person name="Senf B."/>
            <person name="Petzold A."/>
            <person name="Downie B.R."/>
            <person name="Koch P."/>
            <person name="Platzer M."/>
        </authorList>
    </citation>
    <scope>NUCLEOTIDE SEQUENCE [LARGE SCALE GENOMIC DNA]</scope>
    <source>
        <strain evidence="4">GRZ</strain>
    </source>
</reference>
<accession>A0A8C6VZ34</accession>
<evidence type="ECO:0000256" key="1">
    <source>
        <dbReference type="PROSITE-ProRule" id="PRU00047"/>
    </source>
</evidence>
<name>A0A8C6VZ34_NOTFU</name>
<dbReference type="InterPro" id="IPR026523">
    <property type="entry name" value="PNMA"/>
</dbReference>
<keyword evidence="5" id="KW-1185">Reference proteome</keyword>
<dbReference type="SUPFAM" id="SSF57756">
    <property type="entry name" value="Retrovirus zinc finger-like domains"/>
    <property type="match status" value="1"/>
</dbReference>
<organism evidence="4 5">
    <name type="scientific">Nothobranchius furzeri</name>
    <name type="common">Turquoise killifish</name>
    <dbReference type="NCBI Taxonomy" id="105023"/>
    <lineage>
        <taxon>Eukaryota</taxon>
        <taxon>Metazoa</taxon>
        <taxon>Chordata</taxon>
        <taxon>Craniata</taxon>
        <taxon>Vertebrata</taxon>
        <taxon>Euteleostomi</taxon>
        <taxon>Actinopterygii</taxon>
        <taxon>Neopterygii</taxon>
        <taxon>Teleostei</taxon>
        <taxon>Neoteleostei</taxon>
        <taxon>Acanthomorphata</taxon>
        <taxon>Ovalentaria</taxon>
        <taxon>Atherinomorphae</taxon>
        <taxon>Cyprinodontiformes</taxon>
        <taxon>Nothobranchiidae</taxon>
        <taxon>Nothobranchius</taxon>
    </lineage>
</organism>
<keyword evidence="1" id="KW-0479">Metal-binding</keyword>
<keyword evidence="1" id="KW-0863">Zinc-finger</keyword>
<dbReference type="Ensembl" id="ENSNFUT00015053120.1">
    <property type="protein sequence ID" value="ENSNFUP00015050928.1"/>
    <property type="gene ID" value="ENSNFUG00015023884.1"/>
</dbReference>
<evidence type="ECO:0000313" key="4">
    <source>
        <dbReference type="Ensembl" id="ENSNFUP00015050928.1"/>
    </source>
</evidence>
<reference evidence="4" key="2">
    <citation type="submission" date="2025-08" db="UniProtKB">
        <authorList>
            <consortium name="Ensembl"/>
        </authorList>
    </citation>
    <scope>IDENTIFICATION</scope>
</reference>
<keyword evidence="1" id="KW-0862">Zinc</keyword>
<dbReference type="PANTHER" id="PTHR23095">
    <property type="entry name" value="PARANEOPLASTIC ANTIGEN"/>
    <property type="match status" value="1"/>
</dbReference>
<dbReference type="GO" id="GO:0008270">
    <property type="term" value="F:zinc ion binding"/>
    <property type="evidence" value="ECO:0007669"/>
    <property type="project" value="UniProtKB-KW"/>
</dbReference>
<reference evidence="4" key="3">
    <citation type="submission" date="2025-09" db="UniProtKB">
        <authorList>
            <consortium name="Ensembl"/>
        </authorList>
    </citation>
    <scope>IDENTIFICATION</scope>
</reference>
<proteinExistence type="predicted"/>
<evidence type="ECO:0000313" key="5">
    <source>
        <dbReference type="Proteomes" id="UP000694548"/>
    </source>
</evidence>
<feature type="region of interest" description="Disordered" evidence="2">
    <location>
        <begin position="147"/>
        <end position="190"/>
    </location>
</feature>
<dbReference type="InterPro" id="IPR001878">
    <property type="entry name" value="Znf_CCHC"/>
</dbReference>
<evidence type="ECO:0000256" key="2">
    <source>
        <dbReference type="SAM" id="MobiDB-lite"/>
    </source>
</evidence>
<dbReference type="AlphaFoldDB" id="A0A8C6VZ34"/>
<feature type="compositionally biased region" description="Pro residues" evidence="2">
    <location>
        <begin position="163"/>
        <end position="172"/>
    </location>
</feature>
<evidence type="ECO:0000259" key="3">
    <source>
        <dbReference type="PROSITE" id="PS50158"/>
    </source>
</evidence>
<dbReference type="PANTHER" id="PTHR23095:SF53">
    <property type="entry name" value="ZINC FINGER CCHC DOMAIN-CONTAINING PROTEIN 12-LIKE"/>
    <property type="match status" value="1"/>
</dbReference>